<dbReference type="SMART" id="SM00829">
    <property type="entry name" value="PKS_ER"/>
    <property type="match status" value="1"/>
</dbReference>
<dbReference type="Proteomes" id="UP000006443">
    <property type="component" value="Unassembled WGS sequence"/>
</dbReference>
<dbReference type="InterPro" id="IPR011032">
    <property type="entry name" value="GroES-like_sf"/>
</dbReference>
<dbReference type="PANTHER" id="PTHR43401">
    <property type="entry name" value="L-THREONINE 3-DEHYDROGENASE"/>
    <property type="match status" value="1"/>
</dbReference>
<keyword evidence="1 4" id="KW-0479">Metal-binding</keyword>
<dbReference type="GO" id="GO:0008270">
    <property type="term" value="F:zinc ion binding"/>
    <property type="evidence" value="ECO:0007669"/>
    <property type="project" value="InterPro"/>
</dbReference>
<dbReference type="SUPFAM" id="SSF50129">
    <property type="entry name" value="GroES-like"/>
    <property type="match status" value="1"/>
</dbReference>
<dbReference type="Pfam" id="PF00107">
    <property type="entry name" value="ADH_zinc_N"/>
    <property type="match status" value="1"/>
</dbReference>
<dbReference type="STRING" id="555088.DealDRAFT_2818"/>
<gene>
    <name evidence="6" type="ORF">DealDRAFT_2818</name>
</gene>
<proteinExistence type="inferred from homology"/>
<accession>C0GK09</accession>
<comment type="caution">
    <text evidence="6">The sequence shown here is derived from an EMBL/GenBank/DDBJ whole genome shotgun (WGS) entry which is preliminary data.</text>
</comment>
<dbReference type="NCBIfam" id="NF003808">
    <property type="entry name" value="PRK05396.1"/>
    <property type="match status" value="1"/>
</dbReference>
<dbReference type="PROSITE" id="PS00059">
    <property type="entry name" value="ADH_ZINC"/>
    <property type="match status" value="1"/>
</dbReference>
<dbReference type="InterPro" id="IPR020843">
    <property type="entry name" value="ER"/>
</dbReference>
<keyword evidence="7" id="KW-1185">Reference proteome</keyword>
<protein>
    <submittedName>
        <fullName evidence="6">Alcohol dehydrogenase GroES domain protein</fullName>
    </submittedName>
</protein>
<organism evidence="6 7">
    <name type="scientific">Dethiobacter alkaliphilus AHT 1</name>
    <dbReference type="NCBI Taxonomy" id="555088"/>
    <lineage>
        <taxon>Bacteria</taxon>
        <taxon>Bacillati</taxon>
        <taxon>Bacillota</taxon>
        <taxon>Dethiobacteria</taxon>
        <taxon>Dethiobacterales</taxon>
        <taxon>Dethiobacteraceae</taxon>
        <taxon>Dethiobacter</taxon>
    </lineage>
</organism>
<sequence>MKDVDIPELGPHDVLVKVKAASICGTDVHIYNWDGWAAGRIKPPVIIGHEMSGYIVQTGEAVKYWQEGDYVSLECHQTCGHCYQCRTGQGHICRDYTILGVDFNGCFAEYVRVPEYNLWRNDEDVLPEVACLQDPIGNAVMATCAAEITGKKILVTGCGAIGLLTVGVAKALGAAKIYAVDINDYRLKIAEDMGATATINPLRENMVEEVQIKTRGCGVNVVIEASGDERCLQDSLKTVNNGGQVVLLGIYKDRVLLDLANEVIFKGVTITGITGREIFKTWYKTAELLSSYLSVEPVITHRMKMKDYEAAFQLIQTGQCGKIVLYP</sequence>
<dbReference type="AlphaFoldDB" id="C0GK09"/>
<evidence type="ECO:0000259" key="5">
    <source>
        <dbReference type="SMART" id="SM00829"/>
    </source>
</evidence>
<dbReference type="eggNOG" id="COG1063">
    <property type="taxonomic scope" value="Bacteria"/>
</dbReference>
<dbReference type="InterPro" id="IPR013154">
    <property type="entry name" value="ADH-like_N"/>
</dbReference>
<dbReference type="GO" id="GO:0016491">
    <property type="term" value="F:oxidoreductase activity"/>
    <property type="evidence" value="ECO:0007669"/>
    <property type="project" value="UniProtKB-KW"/>
</dbReference>
<evidence type="ECO:0000313" key="6">
    <source>
        <dbReference type="EMBL" id="EEG76279.1"/>
    </source>
</evidence>
<dbReference type="InterPro" id="IPR013149">
    <property type="entry name" value="ADH-like_C"/>
</dbReference>
<feature type="domain" description="Enoyl reductase (ER)" evidence="5">
    <location>
        <begin position="1"/>
        <end position="325"/>
    </location>
</feature>
<comment type="cofactor">
    <cofactor evidence="4">
        <name>Zn(2+)</name>
        <dbReference type="ChEBI" id="CHEBI:29105"/>
    </cofactor>
</comment>
<evidence type="ECO:0000256" key="4">
    <source>
        <dbReference type="RuleBase" id="RU361277"/>
    </source>
</evidence>
<dbReference type="InterPro" id="IPR050129">
    <property type="entry name" value="Zn_alcohol_dh"/>
</dbReference>
<comment type="similarity">
    <text evidence="4">Belongs to the zinc-containing alcohol dehydrogenase family.</text>
</comment>
<keyword evidence="2 4" id="KW-0862">Zinc</keyword>
<dbReference type="Gene3D" id="3.90.180.10">
    <property type="entry name" value="Medium-chain alcohol dehydrogenases, catalytic domain"/>
    <property type="match status" value="1"/>
</dbReference>
<name>C0GK09_DETAL</name>
<reference evidence="6 7" key="1">
    <citation type="submission" date="2009-02" db="EMBL/GenBank/DDBJ databases">
        <title>Sequencing of the draft genome and assembly of Dethiobacter alkaliphilus AHT 1.</title>
        <authorList>
            <consortium name="US DOE Joint Genome Institute (JGI-PGF)"/>
            <person name="Lucas S."/>
            <person name="Copeland A."/>
            <person name="Lapidus A."/>
            <person name="Glavina del Rio T."/>
            <person name="Dalin E."/>
            <person name="Tice H."/>
            <person name="Bruce D."/>
            <person name="Goodwin L."/>
            <person name="Pitluck S."/>
            <person name="Larimer F."/>
            <person name="Land M.L."/>
            <person name="Hauser L."/>
            <person name="Muyzer G."/>
        </authorList>
    </citation>
    <scope>NUCLEOTIDE SEQUENCE [LARGE SCALE GENOMIC DNA]</scope>
    <source>
        <strain evidence="6 7">AHT 1</strain>
    </source>
</reference>
<dbReference type="InterPro" id="IPR036291">
    <property type="entry name" value="NAD(P)-bd_dom_sf"/>
</dbReference>
<dbReference type="InterPro" id="IPR002328">
    <property type="entry name" value="ADH_Zn_CS"/>
</dbReference>
<evidence type="ECO:0000256" key="2">
    <source>
        <dbReference type="ARBA" id="ARBA00022833"/>
    </source>
</evidence>
<dbReference type="EMBL" id="ACJM01000020">
    <property type="protein sequence ID" value="EEG76279.1"/>
    <property type="molecule type" value="Genomic_DNA"/>
</dbReference>
<dbReference type="Gene3D" id="3.40.50.720">
    <property type="entry name" value="NAD(P)-binding Rossmann-like Domain"/>
    <property type="match status" value="1"/>
</dbReference>
<evidence type="ECO:0000313" key="7">
    <source>
        <dbReference type="Proteomes" id="UP000006443"/>
    </source>
</evidence>
<dbReference type="PANTHER" id="PTHR43401:SF2">
    <property type="entry name" value="L-THREONINE 3-DEHYDROGENASE"/>
    <property type="match status" value="1"/>
</dbReference>
<dbReference type="SUPFAM" id="SSF51735">
    <property type="entry name" value="NAD(P)-binding Rossmann-fold domains"/>
    <property type="match status" value="1"/>
</dbReference>
<keyword evidence="3" id="KW-0560">Oxidoreductase</keyword>
<evidence type="ECO:0000256" key="1">
    <source>
        <dbReference type="ARBA" id="ARBA00022723"/>
    </source>
</evidence>
<evidence type="ECO:0000256" key="3">
    <source>
        <dbReference type="ARBA" id="ARBA00023002"/>
    </source>
</evidence>
<dbReference type="Pfam" id="PF08240">
    <property type="entry name" value="ADH_N"/>
    <property type="match status" value="1"/>
</dbReference>